<accession>A0A3N1XGN3</accession>
<dbReference type="AlphaFoldDB" id="A0A3N1XGN3"/>
<dbReference type="EMBL" id="RJVG01000009">
    <property type="protein sequence ID" value="ROR25879.1"/>
    <property type="molecule type" value="Genomic_DNA"/>
</dbReference>
<dbReference type="OrthoDB" id="1951221at2"/>
<protein>
    <recommendedName>
        <fullName evidence="3">HEAT repeat protein</fullName>
    </recommendedName>
</protein>
<sequence length="203" mass="23825">MIVTVEDMMRIEPCDIANGNIFLQPEEIEKFVAWLSLKENDIRYKAFLLLQEQSKIDNSVYPFWDVFRKMLKNENSYQRSLGAMMLAENVQWDVELKMRDTISEYLELLFDPKPVTIRQCIQSLNVIVQKEKIYNGKITDAICGFEIMEIRESMRKLILLDIIYVLLEIKKSDNTSLINNFIFEALSGEILDIKSKKAIEQQL</sequence>
<proteinExistence type="predicted"/>
<dbReference type="RefSeq" id="WP_123610240.1">
    <property type="nucleotide sequence ID" value="NZ_RJVG01000009.1"/>
</dbReference>
<organism evidence="1 2">
    <name type="scientific">Mobilisporobacter senegalensis</name>
    <dbReference type="NCBI Taxonomy" id="1329262"/>
    <lineage>
        <taxon>Bacteria</taxon>
        <taxon>Bacillati</taxon>
        <taxon>Bacillota</taxon>
        <taxon>Clostridia</taxon>
        <taxon>Lachnospirales</taxon>
        <taxon>Lachnospiraceae</taxon>
        <taxon>Mobilisporobacter</taxon>
    </lineage>
</organism>
<comment type="caution">
    <text evidence="1">The sequence shown here is derived from an EMBL/GenBank/DDBJ whole genome shotgun (WGS) entry which is preliminary data.</text>
</comment>
<name>A0A3N1XGN3_9FIRM</name>
<keyword evidence="2" id="KW-1185">Reference proteome</keyword>
<dbReference type="InterPro" id="IPR016024">
    <property type="entry name" value="ARM-type_fold"/>
</dbReference>
<dbReference type="SUPFAM" id="SSF48371">
    <property type="entry name" value="ARM repeat"/>
    <property type="match status" value="1"/>
</dbReference>
<dbReference type="Proteomes" id="UP000273083">
    <property type="component" value="Unassembled WGS sequence"/>
</dbReference>
<evidence type="ECO:0000313" key="2">
    <source>
        <dbReference type="Proteomes" id="UP000273083"/>
    </source>
</evidence>
<gene>
    <name evidence="1" type="ORF">EDD66_10989</name>
</gene>
<evidence type="ECO:0000313" key="1">
    <source>
        <dbReference type="EMBL" id="ROR25879.1"/>
    </source>
</evidence>
<reference evidence="1 2" key="1">
    <citation type="submission" date="2018-11" db="EMBL/GenBank/DDBJ databases">
        <title>Genomic Encyclopedia of Type Strains, Phase IV (KMG-IV): sequencing the most valuable type-strain genomes for metagenomic binning, comparative biology and taxonomic classification.</title>
        <authorList>
            <person name="Goeker M."/>
        </authorList>
    </citation>
    <scope>NUCLEOTIDE SEQUENCE [LARGE SCALE GENOMIC DNA]</scope>
    <source>
        <strain evidence="1 2">DSM 26537</strain>
    </source>
</reference>
<evidence type="ECO:0008006" key="3">
    <source>
        <dbReference type="Google" id="ProtNLM"/>
    </source>
</evidence>